<evidence type="ECO:0000313" key="2">
    <source>
        <dbReference type="EMBL" id="CAJ0603601.1"/>
    </source>
</evidence>
<dbReference type="EMBL" id="CATQJL010000305">
    <property type="protein sequence ID" value="CAJ0603601.1"/>
    <property type="molecule type" value="Genomic_DNA"/>
</dbReference>
<reference evidence="2" key="1">
    <citation type="submission" date="2023-07" db="EMBL/GenBank/DDBJ databases">
        <authorList>
            <consortium name="CYATHOMIX"/>
        </authorList>
    </citation>
    <scope>NUCLEOTIDE SEQUENCE</scope>
    <source>
        <strain evidence="2">N/A</strain>
    </source>
</reference>
<proteinExistence type="predicted"/>
<accession>A0AA36H3S9</accession>
<dbReference type="Proteomes" id="UP001176961">
    <property type="component" value="Unassembled WGS sequence"/>
</dbReference>
<comment type="caution">
    <text evidence="2">The sequence shown here is derived from an EMBL/GenBank/DDBJ whole genome shotgun (WGS) entry which is preliminary data.</text>
</comment>
<evidence type="ECO:0000313" key="4">
    <source>
        <dbReference type="Proteomes" id="UP001176961"/>
    </source>
</evidence>
<sequence>MRILCLLILSAVCIGSAIAQLGLGMGGMGMAPYNEPVGPFGGTPYARLKAMHGYGMMGHRGGFGGFAANNNNTFIV</sequence>
<name>A0AA36H3S9_CYLNA</name>
<evidence type="ECO:0000256" key="1">
    <source>
        <dbReference type="SAM" id="SignalP"/>
    </source>
</evidence>
<protein>
    <submittedName>
        <fullName evidence="2">Uncharacterized protein</fullName>
    </submittedName>
</protein>
<dbReference type="AlphaFoldDB" id="A0AA36H3S9"/>
<feature type="chain" id="PRO_5041588949" evidence="1">
    <location>
        <begin position="20"/>
        <end position="76"/>
    </location>
</feature>
<evidence type="ECO:0000313" key="3">
    <source>
        <dbReference type="EMBL" id="CAJ0603626.1"/>
    </source>
</evidence>
<feature type="signal peptide" evidence="1">
    <location>
        <begin position="1"/>
        <end position="19"/>
    </location>
</feature>
<gene>
    <name evidence="2" type="ORF">CYNAS_LOCUS15584</name>
    <name evidence="3" type="ORF">CYNAS_LOCUS15609</name>
</gene>
<organism evidence="2 4">
    <name type="scientific">Cylicocyclus nassatus</name>
    <name type="common">Nematode worm</name>
    <dbReference type="NCBI Taxonomy" id="53992"/>
    <lineage>
        <taxon>Eukaryota</taxon>
        <taxon>Metazoa</taxon>
        <taxon>Ecdysozoa</taxon>
        <taxon>Nematoda</taxon>
        <taxon>Chromadorea</taxon>
        <taxon>Rhabditida</taxon>
        <taxon>Rhabditina</taxon>
        <taxon>Rhabditomorpha</taxon>
        <taxon>Strongyloidea</taxon>
        <taxon>Strongylidae</taxon>
        <taxon>Cylicocyclus</taxon>
    </lineage>
</organism>
<keyword evidence="4" id="KW-1185">Reference proteome</keyword>
<keyword evidence="1" id="KW-0732">Signal</keyword>
<dbReference type="EMBL" id="CATQJL010000305">
    <property type="protein sequence ID" value="CAJ0603626.1"/>
    <property type="molecule type" value="Genomic_DNA"/>
</dbReference>